<dbReference type="Proteomes" id="UP001199319">
    <property type="component" value="Unassembled WGS sequence"/>
</dbReference>
<organism evidence="1 2">
    <name type="scientific">Brotocaccenecus cirricatena</name>
    <dbReference type="NCBI Taxonomy" id="3064195"/>
    <lineage>
        <taxon>Bacteria</taxon>
        <taxon>Bacillati</taxon>
        <taxon>Bacillota</taxon>
        <taxon>Clostridia</taxon>
        <taxon>Eubacteriales</taxon>
        <taxon>Oscillospiraceae</taxon>
        <taxon>Brotocaccenecus</taxon>
    </lineage>
</organism>
<dbReference type="AlphaFoldDB" id="A0AAE3AE44"/>
<proteinExistence type="predicted"/>
<reference evidence="1" key="1">
    <citation type="submission" date="2021-10" db="EMBL/GenBank/DDBJ databases">
        <title>Anaerobic single-cell dispensing facilitates the cultivation of human gut bacteria.</title>
        <authorList>
            <person name="Afrizal A."/>
        </authorList>
    </citation>
    <scope>NUCLEOTIDE SEQUENCE</scope>
    <source>
        <strain evidence="1">CLA-AA-H272</strain>
    </source>
</reference>
<dbReference type="RefSeq" id="WP_302930005.1">
    <property type="nucleotide sequence ID" value="NZ_JAJEPW010000078.1"/>
</dbReference>
<keyword evidence="2" id="KW-1185">Reference proteome</keyword>
<name>A0AAE3AE44_9FIRM</name>
<evidence type="ECO:0000313" key="2">
    <source>
        <dbReference type="Proteomes" id="UP001199319"/>
    </source>
</evidence>
<dbReference type="EMBL" id="JAJEPW010000078">
    <property type="protein sequence ID" value="MCC2130877.1"/>
    <property type="molecule type" value="Genomic_DNA"/>
</dbReference>
<evidence type="ECO:0000313" key="1">
    <source>
        <dbReference type="EMBL" id="MCC2130877.1"/>
    </source>
</evidence>
<sequence length="73" mass="8441">MKRKDRGFPYDAAPDVHQFRGVPQNCFDLVNQYGTYNIQPTTDTENLFPLIGPEMPERWRHMSLGKDDLDSLG</sequence>
<gene>
    <name evidence="1" type="ORF">LKD37_15430</name>
</gene>
<accession>A0AAE3AE44</accession>
<protein>
    <submittedName>
        <fullName evidence="1">Uncharacterized protein</fullName>
    </submittedName>
</protein>
<comment type="caution">
    <text evidence="1">The sequence shown here is derived from an EMBL/GenBank/DDBJ whole genome shotgun (WGS) entry which is preliminary data.</text>
</comment>